<evidence type="ECO:0000313" key="3">
    <source>
        <dbReference type="Proteomes" id="UP000018851"/>
    </source>
</evidence>
<dbReference type="HOGENOM" id="CLU_810949_0_0_5"/>
<dbReference type="RefSeq" id="WP_245648623.1">
    <property type="nucleotide sequence ID" value="NZ_CP006644.1"/>
</dbReference>
<dbReference type="EMBL" id="CP006644">
    <property type="protein sequence ID" value="AHE55192.1"/>
    <property type="molecule type" value="Genomic_DNA"/>
</dbReference>
<evidence type="ECO:0000256" key="1">
    <source>
        <dbReference type="SAM" id="Phobius"/>
    </source>
</evidence>
<name>W0AF83_9SPHN</name>
<keyword evidence="1" id="KW-0812">Transmembrane</keyword>
<feature type="transmembrane region" description="Helical" evidence="1">
    <location>
        <begin position="120"/>
        <end position="140"/>
    </location>
</feature>
<gene>
    <name evidence="2" type="ORF">NX02_17590</name>
</gene>
<dbReference type="Proteomes" id="UP000018851">
    <property type="component" value="Chromosome"/>
</dbReference>
<dbReference type="KEGG" id="ssan:NX02_17590"/>
<evidence type="ECO:0000313" key="2">
    <source>
        <dbReference type="EMBL" id="AHE55192.1"/>
    </source>
</evidence>
<dbReference type="PATRIC" id="fig|1123269.5.peg.3444"/>
<feature type="transmembrane region" description="Helical" evidence="1">
    <location>
        <begin position="93"/>
        <end position="114"/>
    </location>
</feature>
<feature type="transmembrane region" description="Helical" evidence="1">
    <location>
        <begin position="52"/>
        <end position="72"/>
    </location>
</feature>
<feature type="transmembrane region" description="Helical" evidence="1">
    <location>
        <begin position="314"/>
        <end position="332"/>
    </location>
</feature>
<feature type="transmembrane region" description="Helical" evidence="1">
    <location>
        <begin position="253"/>
        <end position="277"/>
    </location>
</feature>
<dbReference type="AlphaFoldDB" id="W0AF83"/>
<keyword evidence="1" id="KW-0472">Membrane</keyword>
<protein>
    <submittedName>
        <fullName evidence="2">Membrane protein</fullName>
    </submittedName>
</protein>
<sequence length="348" mass="37183">MSGGVAAKPAAFPLEAYVGLYLIAYLPNVIITKLVTSMPHAGLGRPLTGLETLPASLIISMVLTYLFIWWSGWHKDANGVMIGGRRIPVPTKYTFLSGIGTALVLFTVPLSFTFEGVSIPFIQLLMRGDILLIAPLVDLAFGRRVRWWSWTALAMVLAALAITLSDRGGFHLPPLAILTVVLYTIGYFIRLAVMTKVSKSGDPASVRKYFVEEKVFALPLSVAILAAISASGIGNQSGALGWGFVSVWTDPVILPLFGIGVTLTIVSVFAIIILLDPRENAYCVPLERAASLVAGVGGALILSWFWGLNAPRPAELTGAAILIGAIVLLSLAPRFSQRPVKAARAETT</sequence>
<reference evidence="2 3" key="1">
    <citation type="submission" date="2013-07" db="EMBL/GenBank/DDBJ databases">
        <title>Completed genome of Sphingomonas sanxanigenens NX02.</title>
        <authorList>
            <person name="Ma T."/>
            <person name="Huang H."/>
            <person name="Wu M."/>
            <person name="Li X."/>
            <person name="Li G."/>
        </authorList>
    </citation>
    <scope>NUCLEOTIDE SEQUENCE [LARGE SCALE GENOMIC DNA]</scope>
    <source>
        <strain evidence="2 3">NX02</strain>
    </source>
</reference>
<keyword evidence="3" id="KW-1185">Reference proteome</keyword>
<feature type="transmembrane region" description="Helical" evidence="1">
    <location>
        <begin position="289"/>
        <end position="308"/>
    </location>
</feature>
<organism evidence="2 3">
    <name type="scientific">Sphingomonas sanxanigenens DSM 19645 = NX02</name>
    <dbReference type="NCBI Taxonomy" id="1123269"/>
    <lineage>
        <taxon>Bacteria</taxon>
        <taxon>Pseudomonadati</taxon>
        <taxon>Pseudomonadota</taxon>
        <taxon>Alphaproteobacteria</taxon>
        <taxon>Sphingomonadales</taxon>
        <taxon>Sphingomonadaceae</taxon>
        <taxon>Sphingomonas</taxon>
    </lineage>
</organism>
<feature type="transmembrane region" description="Helical" evidence="1">
    <location>
        <begin position="12"/>
        <end position="32"/>
    </location>
</feature>
<dbReference type="STRING" id="1123269.NX02_17590"/>
<accession>W0AF83</accession>
<proteinExistence type="predicted"/>
<keyword evidence="1" id="KW-1133">Transmembrane helix</keyword>
<feature type="transmembrane region" description="Helical" evidence="1">
    <location>
        <begin position="214"/>
        <end position="233"/>
    </location>
</feature>
<dbReference type="eggNOG" id="ENOG5030YSD">
    <property type="taxonomic scope" value="Bacteria"/>
</dbReference>
<feature type="transmembrane region" description="Helical" evidence="1">
    <location>
        <begin position="147"/>
        <end position="165"/>
    </location>
</feature>
<feature type="transmembrane region" description="Helical" evidence="1">
    <location>
        <begin position="171"/>
        <end position="193"/>
    </location>
</feature>